<gene>
    <name evidence="5" type="ORF">CUNI_LOCUS19372</name>
</gene>
<dbReference type="PANTHER" id="PTHR31344">
    <property type="entry name" value="NUCLEAR PORE COMPLEX PROTEIN NUP205"/>
    <property type="match status" value="1"/>
</dbReference>
<evidence type="ECO:0000313" key="6">
    <source>
        <dbReference type="Proteomes" id="UP000678393"/>
    </source>
</evidence>
<name>A0A8S3ZY69_9EUPU</name>
<accession>A0A8S3ZY69</accession>
<protein>
    <recommendedName>
        <fullName evidence="7">Nuclear pore complex protein Nup205</fullName>
    </recommendedName>
</protein>
<reference evidence="5" key="1">
    <citation type="submission" date="2021-04" db="EMBL/GenBank/DDBJ databases">
        <authorList>
            <consortium name="Molecular Ecology Group"/>
        </authorList>
    </citation>
    <scope>NUCLEOTIDE SEQUENCE</scope>
</reference>
<dbReference type="InterPro" id="IPR021827">
    <property type="entry name" value="Nup186/Nup192/Nup205"/>
</dbReference>
<evidence type="ECO:0000256" key="1">
    <source>
        <dbReference type="ARBA" id="ARBA00004123"/>
    </source>
</evidence>
<dbReference type="OrthoDB" id="2019644at2759"/>
<evidence type="ECO:0000256" key="3">
    <source>
        <dbReference type="ARBA" id="ARBA00022448"/>
    </source>
</evidence>
<evidence type="ECO:0000256" key="2">
    <source>
        <dbReference type="ARBA" id="ARBA00005892"/>
    </source>
</evidence>
<evidence type="ECO:0008006" key="7">
    <source>
        <dbReference type="Google" id="ProtNLM"/>
    </source>
</evidence>
<dbReference type="GO" id="GO:0044611">
    <property type="term" value="C:nuclear pore inner ring"/>
    <property type="evidence" value="ECO:0007669"/>
    <property type="project" value="TreeGrafter"/>
</dbReference>
<dbReference type="GO" id="GO:0017056">
    <property type="term" value="F:structural constituent of nuclear pore"/>
    <property type="evidence" value="ECO:0007669"/>
    <property type="project" value="TreeGrafter"/>
</dbReference>
<keyword evidence="6" id="KW-1185">Reference proteome</keyword>
<evidence type="ECO:0000256" key="4">
    <source>
        <dbReference type="ARBA" id="ARBA00023242"/>
    </source>
</evidence>
<comment type="similarity">
    <text evidence="2">Belongs to the NUP186/NUP192/NUP205 family.</text>
</comment>
<dbReference type="InterPro" id="IPR016024">
    <property type="entry name" value="ARM-type_fold"/>
</dbReference>
<keyword evidence="3" id="KW-0813">Transport</keyword>
<sequence length="1983" mass="221767">MAVNLAASVWAPFRELNDTVEAAVTRRQPGIVHDLEIALRKHKPDFISLLKKPAKNAAHRELVKKSTVEGISVQGEQTKQVFTQQFVAEALILSDLFDLNELAAVELLMAGEQQLSNYPGLTRGLVAVLLFYDGQRSLVSALRTLAQAREGRTWTVGVSQDIQVLIKNFIGELLDSGIVGTVLDLIASMDLVKEVDRLQKDRALGPAKHRKQVTDIYVEIRQTLGDIVYCLACQRPLNKQDTLRLVAHLRQDNSMNADQTLDSVTLCLLVALWYCFDVSLLQREDSEDVLSQLPVFSDQGFIQELHQELVSGQAWANPGLKAAAQFSWAVMLRQTSQFSVANGGQNGGSDCFEEDERLIDLALEANIFSFLSISVVSCPNFHSEEFYFQRLHGLVSDFIYQMPLKIKELRNRGDEMSRIILAHQAEGLEPPVQRGDLHEFMTLIGDLYMKDPLNLQLALEYWCPPEPSSGITDLSTVYRPDPKQIALFKFVRVAGDLLPAPLFLPYVHMLTGLATGPQCSHHCFSLLRTNGGQTSPVSWDHVFHSLHQYYSSLRQEAYSTSDSMSIPYRTTPPRVMTPQEQEAVCAVLRLIRHIAQQNETCRSLFCENQQWSVVVVLFGLISCNVTVNMKGDILCTLAAFAQTPLFAATIWQTLEASQILPTIASSRDQPGGIKVELEEIESRNEEFPLTRGFLELIGSLTQFPVPMGLGAGTRSPGFDPYLDFILNSVLLKFNTRAYKMAEEKWQVVSGCLEILVKLLSDYELRNEDLLFDAVDMPSLGGQPMSKQPGFTILCLMLSDSQLFRIVQLILEEGVGLFELFTPFPGREHLEKASLLCVQLIVETFDRQSLLERRIRESASPILVSSLERLLLAINPRTRKADYLVNITKFVIFNTFLPKHTLAALKILCYVCEETPSQSDIVNLFTAEKQVSTELLQGFVECLDSNSPETRQEKASILATVEDTDEMTDSVLQNAICERIIELMLVSLDQAAPNMAHWLLGYNLQKPVIRTVLQDPGVLDSSKTCLHSILTLLEKGLGSREGPSCLHNQPKLAEMGFHLIYALCANKDTSPPTLRYLRTTHDFLYQQLQHLPLDSRKYGNDVSDHQAWILKTVAIELRMTSLNKQRSHTQRLVRLLLGDDDQDFYSATQAGEDSEMSVVERDSVISLSRSQMTLTSGKHVRHRLLGILDTVSFEQTFPGPIQFTFFDKSKIESLVRSLELKTREGVVYCDVHALRRELLTELANQQGPMVAGQRPHILEHEDGHDLLSGERRQAVLFELLQELLLKVSGEDVNLEATTAVSDVLLTLMTNLRHCFLLSASSLMPCPTDTSSHPFWVVKRSSPLTSFSTSMQIVLRGLIDYILKSSGGIQRVRVNLYGALLYCLQIAQKSDKSDEPLTVSSNSGMERLLSSDSSEFDRLAAENMETISSYGDCLMEALARDACDGHQIGRMLALSVVDAIVSMDRQHTWLNFLNGRGYLQHLVDSVVTEDDGQLLGTLSPQPGSLRALYIFLSKMSLLTRIAQSADGARVLLHGGALLKLASCTVLSLRPEVDDYSRMSDDDDDLLPSPLSRYRLLLFSVLRFCLAMLTSLGGDNQEAATQVMLLVVSYGDVFTSILRGRKAMLNPSYLRELSLTTAVIARANYHSELGGDLLEQDTASMEFRSQRMRLQDQMLALLPHYSNPEAVLKQLKTRLASPTSGSYQTDSDSGAELLQLHQEIAANLTAYCRSLITNLGSSSLNQCLLFGPSLDEVFLYDRARADELSVTINMGRRLGLGVVLVLLEQCARQFSQVLDSHQRHMQKLSTLSELTAEDLKQLCADTSVEKLSSQQRQEVARSHLLHILAQKSQQLQHYVYIVENCLYITWRHLDFYLVHCIPADQTTMTTPTLMRHRTGLRKLTGTGESFGELSTLGSPAVSAGLSQVALGVSRSDIDHLRSIAPSVLNEAFFKKVQYVDQSYGKQRTHYSFTEAIIRRIKRVLKLHTGI</sequence>
<dbReference type="SUPFAM" id="SSF48371">
    <property type="entry name" value="ARM repeat"/>
    <property type="match status" value="1"/>
</dbReference>
<dbReference type="EMBL" id="CAJHNH020006501">
    <property type="protein sequence ID" value="CAG5133814.1"/>
    <property type="molecule type" value="Genomic_DNA"/>
</dbReference>
<organism evidence="5 6">
    <name type="scientific">Candidula unifasciata</name>
    <dbReference type="NCBI Taxonomy" id="100452"/>
    <lineage>
        <taxon>Eukaryota</taxon>
        <taxon>Metazoa</taxon>
        <taxon>Spiralia</taxon>
        <taxon>Lophotrochozoa</taxon>
        <taxon>Mollusca</taxon>
        <taxon>Gastropoda</taxon>
        <taxon>Heterobranchia</taxon>
        <taxon>Euthyneura</taxon>
        <taxon>Panpulmonata</taxon>
        <taxon>Eupulmonata</taxon>
        <taxon>Stylommatophora</taxon>
        <taxon>Helicina</taxon>
        <taxon>Helicoidea</taxon>
        <taxon>Geomitridae</taxon>
        <taxon>Candidula</taxon>
    </lineage>
</organism>
<dbReference type="GO" id="GO:0006999">
    <property type="term" value="P:nuclear pore organization"/>
    <property type="evidence" value="ECO:0007669"/>
    <property type="project" value="TreeGrafter"/>
</dbReference>
<keyword evidence="4" id="KW-0539">Nucleus</keyword>
<dbReference type="PANTHER" id="PTHR31344:SF0">
    <property type="entry name" value="NUCLEAR PORE COMPLEX PROTEIN NUP205"/>
    <property type="match status" value="1"/>
</dbReference>
<dbReference type="Proteomes" id="UP000678393">
    <property type="component" value="Unassembled WGS sequence"/>
</dbReference>
<proteinExistence type="inferred from homology"/>
<evidence type="ECO:0000313" key="5">
    <source>
        <dbReference type="EMBL" id="CAG5133814.1"/>
    </source>
</evidence>
<comment type="subcellular location">
    <subcellularLocation>
        <location evidence="1">Nucleus</location>
    </subcellularLocation>
</comment>
<dbReference type="Pfam" id="PF11894">
    <property type="entry name" value="Nup192"/>
    <property type="match status" value="2"/>
</dbReference>
<comment type="caution">
    <text evidence="5">The sequence shown here is derived from an EMBL/GenBank/DDBJ whole genome shotgun (WGS) entry which is preliminary data.</text>
</comment>